<protein>
    <submittedName>
        <fullName evidence="3">STAS domain-containing protein</fullName>
    </submittedName>
</protein>
<evidence type="ECO:0000256" key="1">
    <source>
        <dbReference type="SAM" id="MobiDB-lite"/>
    </source>
</evidence>
<gene>
    <name evidence="3" type="ORF">AB0A88_24965</name>
</gene>
<dbReference type="PANTHER" id="PTHR33495:SF2">
    <property type="entry name" value="ANTI-SIGMA FACTOR ANTAGONIST TM_1081-RELATED"/>
    <property type="match status" value="1"/>
</dbReference>
<dbReference type="Proteomes" id="UP001551329">
    <property type="component" value="Unassembled WGS sequence"/>
</dbReference>
<name>A0ABV3CF22_9ACTN</name>
<dbReference type="EMBL" id="JBEZAE010000018">
    <property type="protein sequence ID" value="MEU7073375.1"/>
    <property type="molecule type" value="Genomic_DNA"/>
</dbReference>
<organism evidence="3 4">
    <name type="scientific">Streptomyces narbonensis</name>
    <dbReference type="NCBI Taxonomy" id="67333"/>
    <lineage>
        <taxon>Bacteria</taxon>
        <taxon>Bacillati</taxon>
        <taxon>Actinomycetota</taxon>
        <taxon>Actinomycetes</taxon>
        <taxon>Kitasatosporales</taxon>
        <taxon>Streptomycetaceae</taxon>
        <taxon>Streptomyces</taxon>
    </lineage>
</organism>
<accession>A0ABV3CF22</accession>
<dbReference type="InterPro" id="IPR058548">
    <property type="entry name" value="MlaB-like_STAS"/>
</dbReference>
<feature type="domain" description="STAS" evidence="2">
    <location>
        <begin position="34"/>
        <end position="129"/>
    </location>
</feature>
<evidence type="ECO:0000313" key="3">
    <source>
        <dbReference type="EMBL" id="MEU7073375.1"/>
    </source>
</evidence>
<evidence type="ECO:0000313" key="4">
    <source>
        <dbReference type="Proteomes" id="UP001551329"/>
    </source>
</evidence>
<keyword evidence="4" id="KW-1185">Reference proteome</keyword>
<evidence type="ECO:0000259" key="2">
    <source>
        <dbReference type="PROSITE" id="PS50801"/>
    </source>
</evidence>
<reference evidence="3 4" key="1">
    <citation type="submission" date="2024-06" db="EMBL/GenBank/DDBJ databases">
        <title>The Natural Products Discovery Center: Release of the First 8490 Sequenced Strains for Exploring Actinobacteria Biosynthetic Diversity.</title>
        <authorList>
            <person name="Kalkreuter E."/>
            <person name="Kautsar S.A."/>
            <person name="Yang D."/>
            <person name="Bader C.D."/>
            <person name="Teijaro C.N."/>
            <person name="Fluegel L."/>
            <person name="Davis C.M."/>
            <person name="Simpson J.R."/>
            <person name="Lauterbach L."/>
            <person name="Steele A.D."/>
            <person name="Gui C."/>
            <person name="Meng S."/>
            <person name="Li G."/>
            <person name="Viehrig K."/>
            <person name="Ye F."/>
            <person name="Su P."/>
            <person name="Kiefer A.F."/>
            <person name="Nichols A."/>
            <person name="Cepeda A.J."/>
            <person name="Yan W."/>
            <person name="Fan B."/>
            <person name="Jiang Y."/>
            <person name="Adhikari A."/>
            <person name="Zheng C.-J."/>
            <person name="Schuster L."/>
            <person name="Cowan T.M."/>
            <person name="Smanski M.J."/>
            <person name="Chevrette M.G."/>
            <person name="De Carvalho L.P.S."/>
            <person name="Shen B."/>
        </authorList>
    </citation>
    <scope>NUCLEOTIDE SEQUENCE [LARGE SCALE GENOMIC DNA]</scope>
    <source>
        <strain evidence="3 4">NPDC045974</strain>
    </source>
</reference>
<dbReference type="InterPro" id="IPR036513">
    <property type="entry name" value="STAS_dom_sf"/>
</dbReference>
<dbReference type="Gene3D" id="3.30.750.24">
    <property type="entry name" value="STAS domain"/>
    <property type="match status" value="1"/>
</dbReference>
<dbReference type="RefSeq" id="WP_358473497.1">
    <property type="nucleotide sequence ID" value="NZ_JBEZAE010000018.1"/>
</dbReference>
<feature type="compositionally biased region" description="Basic and acidic residues" evidence="1">
    <location>
        <begin position="1"/>
        <end position="24"/>
    </location>
</feature>
<dbReference type="PROSITE" id="PS50801">
    <property type="entry name" value="STAS"/>
    <property type="match status" value="1"/>
</dbReference>
<feature type="region of interest" description="Disordered" evidence="1">
    <location>
        <begin position="1"/>
        <end position="30"/>
    </location>
</feature>
<comment type="caution">
    <text evidence="3">The sequence shown here is derived from an EMBL/GenBank/DDBJ whole genome shotgun (WGS) entry which is preliminary data.</text>
</comment>
<dbReference type="Pfam" id="PF13466">
    <property type="entry name" value="STAS_2"/>
    <property type="match status" value="1"/>
</dbReference>
<sequence>MAHLEDEAHLDDAAHPEDAARELRPAGAPPKARVVRVAGDLDMHHANEVRSTLLGALAAAPPATEVIVDLTYSSFCDSAGLNALLAARHRALESGHPLRLGAPCHQMVRLMEITDTAGLFAMGPAPQDV</sequence>
<dbReference type="SUPFAM" id="SSF52091">
    <property type="entry name" value="SpoIIaa-like"/>
    <property type="match status" value="1"/>
</dbReference>
<dbReference type="PANTHER" id="PTHR33495">
    <property type="entry name" value="ANTI-SIGMA FACTOR ANTAGONIST TM_1081-RELATED-RELATED"/>
    <property type="match status" value="1"/>
</dbReference>
<dbReference type="InterPro" id="IPR002645">
    <property type="entry name" value="STAS_dom"/>
</dbReference>
<dbReference type="CDD" id="cd07043">
    <property type="entry name" value="STAS_anti-anti-sigma_factors"/>
    <property type="match status" value="1"/>
</dbReference>
<proteinExistence type="predicted"/>